<feature type="compositionally biased region" description="Polar residues" evidence="1">
    <location>
        <begin position="310"/>
        <end position="325"/>
    </location>
</feature>
<name>E4UTW8_ARTGP</name>
<gene>
    <name evidence="3" type="ORF">MGYG_03777</name>
</gene>
<proteinExistence type="predicted"/>
<dbReference type="EMBL" id="DS989824">
    <property type="protein sequence ID" value="EFR00774.1"/>
    <property type="molecule type" value="Genomic_DNA"/>
</dbReference>
<protein>
    <submittedName>
        <fullName evidence="3">Uncharacterized protein</fullName>
    </submittedName>
</protein>
<dbReference type="RefSeq" id="XP_003173604.1">
    <property type="nucleotide sequence ID" value="XM_003173556.1"/>
</dbReference>
<dbReference type="STRING" id="535722.E4UTW8"/>
<keyword evidence="4" id="KW-1185">Reference proteome</keyword>
<reference evidence="4" key="1">
    <citation type="journal article" date="2012" name="MBio">
        <title>Comparative genome analysis of Trichophyton rubrum and related dermatophytes reveals candidate genes involved in infection.</title>
        <authorList>
            <person name="Martinez D.A."/>
            <person name="Oliver B.G."/>
            <person name="Graeser Y."/>
            <person name="Goldberg J.M."/>
            <person name="Li W."/>
            <person name="Martinez-Rossi N.M."/>
            <person name="Monod M."/>
            <person name="Shelest E."/>
            <person name="Barton R.C."/>
            <person name="Birch E."/>
            <person name="Brakhage A.A."/>
            <person name="Chen Z."/>
            <person name="Gurr S.J."/>
            <person name="Heiman D."/>
            <person name="Heitman J."/>
            <person name="Kosti I."/>
            <person name="Rossi A."/>
            <person name="Saif S."/>
            <person name="Samalova M."/>
            <person name="Saunders C.W."/>
            <person name="Shea T."/>
            <person name="Summerbell R.C."/>
            <person name="Xu J."/>
            <person name="Young S."/>
            <person name="Zeng Q."/>
            <person name="Birren B.W."/>
            <person name="Cuomo C.A."/>
            <person name="White T.C."/>
        </authorList>
    </citation>
    <scope>NUCLEOTIDE SEQUENCE [LARGE SCALE GENOMIC DNA]</scope>
    <source>
        <strain evidence="4">ATCC MYA-4604 / CBS 118893</strain>
    </source>
</reference>
<feature type="region of interest" description="Disordered" evidence="1">
    <location>
        <begin position="308"/>
        <end position="332"/>
    </location>
</feature>
<keyword evidence="2" id="KW-0812">Transmembrane</keyword>
<dbReference type="Proteomes" id="UP000002669">
    <property type="component" value="Unassembled WGS sequence"/>
</dbReference>
<dbReference type="AlphaFoldDB" id="E4UTW8"/>
<dbReference type="InParanoid" id="E4UTW8"/>
<dbReference type="OrthoDB" id="4188360at2759"/>
<dbReference type="GeneID" id="10028887"/>
<organism evidence="4">
    <name type="scientific">Arthroderma gypseum (strain ATCC MYA-4604 / CBS 118893)</name>
    <name type="common">Microsporum gypseum</name>
    <dbReference type="NCBI Taxonomy" id="535722"/>
    <lineage>
        <taxon>Eukaryota</taxon>
        <taxon>Fungi</taxon>
        <taxon>Dikarya</taxon>
        <taxon>Ascomycota</taxon>
        <taxon>Pezizomycotina</taxon>
        <taxon>Eurotiomycetes</taxon>
        <taxon>Eurotiomycetidae</taxon>
        <taxon>Onygenales</taxon>
        <taxon>Arthrodermataceae</taxon>
        <taxon>Nannizzia</taxon>
    </lineage>
</organism>
<dbReference type="eggNOG" id="ENOG502SJYB">
    <property type="taxonomic scope" value="Eukaryota"/>
</dbReference>
<evidence type="ECO:0000256" key="2">
    <source>
        <dbReference type="SAM" id="Phobius"/>
    </source>
</evidence>
<keyword evidence="2" id="KW-1133">Transmembrane helix</keyword>
<evidence type="ECO:0000313" key="3">
    <source>
        <dbReference type="EMBL" id="EFR00774.1"/>
    </source>
</evidence>
<sequence length="332" mass="38301">MLFRRACRPAARPHTQTLSHLTFIAASIYARSTTCMCFLVRHCIYPISFLLLSRQNGRLWKRIIEDMRPTAFIHGWLSAVGMYTFLYVCLINDRRIGFVGLYRGVLTITMLFYYALLRGHEKAATKSGKKTDTKTTSSAYCRDFEQKLEDHGVYLDGFEHMDELFPEVPKNMDEIQNRLLRLRRSLSHTIFTEDEFCSLAVTKPDHFFGARPGRLKPKILQSYGLQERLYDKNAYTITSIYQGGQLKLYTTHLNVPSPRSKGRPEYIMTLLRSFAMMDTLDTFRQGVTAYRNARDWPFRPRLMLDEEGQNKAQGGSTGKNGSSMTLRVLPKA</sequence>
<dbReference type="VEuPathDB" id="FungiDB:MGYG_03777"/>
<evidence type="ECO:0000313" key="4">
    <source>
        <dbReference type="Proteomes" id="UP000002669"/>
    </source>
</evidence>
<dbReference type="HOGENOM" id="CLU_836706_0_0_1"/>
<feature type="transmembrane region" description="Helical" evidence="2">
    <location>
        <begin position="72"/>
        <end position="90"/>
    </location>
</feature>
<feature type="transmembrane region" description="Helical" evidence="2">
    <location>
        <begin position="96"/>
        <end position="117"/>
    </location>
</feature>
<evidence type="ECO:0000256" key="1">
    <source>
        <dbReference type="SAM" id="MobiDB-lite"/>
    </source>
</evidence>
<feature type="transmembrane region" description="Helical" evidence="2">
    <location>
        <begin position="28"/>
        <end position="52"/>
    </location>
</feature>
<keyword evidence="2" id="KW-0472">Membrane</keyword>
<accession>E4UTW8</accession>